<accession>A0A443RRK0</accession>
<gene>
    <name evidence="10" type="ORF">B4U80_12575</name>
</gene>
<dbReference type="GO" id="GO:0071949">
    <property type="term" value="F:FAD binding"/>
    <property type="evidence" value="ECO:0007669"/>
    <property type="project" value="InterPro"/>
</dbReference>
<feature type="signal peptide" evidence="8">
    <location>
        <begin position="1"/>
        <end position="18"/>
    </location>
</feature>
<dbReference type="AlphaFoldDB" id="A0A443RRK0"/>
<dbReference type="VEuPathDB" id="VectorBase:LDEU013982"/>
<feature type="chain" id="PRO_5019486179" description="FAD-binding PCMH-type domain-containing protein" evidence="8">
    <location>
        <begin position="19"/>
        <end position="177"/>
    </location>
</feature>
<dbReference type="OrthoDB" id="8250697at2759"/>
<dbReference type="PANTHER" id="PTHR42973">
    <property type="entry name" value="BINDING OXIDOREDUCTASE, PUTATIVE (AFU_ORTHOLOGUE AFUA_1G17690)-RELATED"/>
    <property type="match status" value="1"/>
</dbReference>
<keyword evidence="5" id="KW-0274">FAD</keyword>
<keyword evidence="11" id="KW-1185">Reference proteome</keyword>
<dbReference type="GO" id="GO:0016491">
    <property type="term" value="F:oxidoreductase activity"/>
    <property type="evidence" value="ECO:0007669"/>
    <property type="project" value="UniProtKB-KW"/>
</dbReference>
<dbReference type="PANTHER" id="PTHR42973:SF39">
    <property type="entry name" value="FAD-BINDING PCMH-TYPE DOMAIN-CONTAINING PROTEIN"/>
    <property type="match status" value="1"/>
</dbReference>
<evidence type="ECO:0000259" key="9">
    <source>
        <dbReference type="PROSITE" id="PS51387"/>
    </source>
</evidence>
<evidence type="ECO:0000256" key="2">
    <source>
        <dbReference type="ARBA" id="ARBA00004275"/>
    </source>
</evidence>
<evidence type="ECO:0000256" key="1">
    <source>
        <dbReference type="ARBA" id="ARBA00001974"/>
    </source>
</evidence>
<evidence type="ECO:0000313" key="11">
    <source>
        <dbReference type="Proteomes" id="UP000288716"/>
    </source>
</evidence>
<reference evidence="10 11" key="1">
    <citation type="journal article" date="2018" name="Gigascience">
        <title>Genomes of trombidid mites reveal novel predicted allergens and laterally-transferred genes associated with secondary metabolism.</title>
        <authorList>
            <person name="Dong X."/>
            <person name="Chaisiri K."/>
            <person name="Xia D."/>
            <person name="Armstrong S.D."/>
            <person name="Fang Y."/>
            <person name="Donnelly M.J."/>
            <person name="Kadowaki T."/>
            <person name="McGarry J.W."/>
            <person name="Darby A.C."/>
            <person name="Makepeace B.L."/>
        </authorList>
    </citation>
    <scope>NUCLEOTIDE SEQUENCE [LARGE SCALE GENOMIC DNA]</scope>
    <source>
        <strain evidence="10">UoL-UT</strain>
    </source>
</reference>
<comment type="subcellular location">
    <subcellularLocation>
        <location evidence="2">Peroxisome</location>
    </subcellularLocation>
</comment>
<evidence type="ECO:0000256" key="5">
    <source>
        <dbReference type="ARBA" id="ARBA00022827"/>
    </source>
</evidence>
<evidence type="ECO:0000256" key="7">
    <source>
        <dbReference type="ARBA" id="ARBA00023140"/>
    </source>
</evidence>
<dbReference type="SUPFAM" id="SSF56176">
    <property type="entry name" value="FAD-binding/transporter-associated domain-like"/>
    <property type="match status" value="1"/>
</dbReference>
<evidence type="ECO:0000256" key="3">
    <source>
        <dbReference type="ARBA" id="ARBA00005466"/>
    </source>
</evidence>
<proteinExistence type="inferred from homology"/>
<evidence type="ECO:0000256" key="6">
    <source>
        <dbReference type="ARBA" id="ARBA00023002"/>
    </source>
</evidence>
<keyword evidence="8" id="KW-0732">Signal</keyword>
<dbReference type="Gene3D" id="3.30.465.10">
    <property type="match status" value="1"/>
</dbReference>
<comment type="cofactor">
    <cofactor evidence="1">
        <name>FAD</name>
        <dbReference type="ChEBI" id="CHEBI:57692"/>
    </cofactor>
</comment>
<dbReference type="InterPro" id="IPR016169">
    <property type="entry name" value="FAD-bd_PCMH_sub2"/>
</dbReference>
<keyword evidence="7" id="KW-0576">Peroxisome</keyword>
<dbReference type="InterPro" id="IPR050416">
    <property type="entry name" value="FAD-linked_Oxidoreductase"/>
</dbReference>
<evidence type="ECO:0000256" key="8">
    <source>
        <dbReference type="SAM" id="SignalP"/>
    </source>
</evidence>
<comment type="similarity">
    <text evidence="3">Belongs to the oxygen-dependent FAD-linked oxidoreductase family.</text>
</comment>
<feature type="non-terminal residue" evidence="10">
    <location>
        <position position="177"/>
    </location>
</feature>
<dbReference type="EMBL" id="NCKV01046917">
    <property type="protein sequence ID" value="RWS17868.1"/>
    <property type="molecule type" value="Genomic_DNA"/>
</dbReference>
<dbReference type="InterPro" id="IPR016166">
    <property type="entry name" value="FAD-bd_PCMH"/>
</dbReference>
<protein>
    <recommendedName>
        <fullName evidence="9">FAD-binding PCMH-type domain-containing protein</fullName>
    </recommendedName>
</protein>
<name>A0A443RRK0_9ACAR</name>
<evidence type="ECO:0000313" key="10">
    <source>
        <dbReference type="EMBL" id="RWS17868.1"/>
    </source>
</evidence>
<dbReference type="Proteomes" id="UP000288716">
    <property type="component" value="Unassembled WGS sequence"/>
</dbReference>
<dbReference type="InterPro" id="IPR036318">
    <property type="entry name" value="FAD-bd_PCMH-like_sf"/>
</dbReference>
<sequence>MISYILLPFILFTLQANSTKLKECLQNLKSTANIIQPGDKSYDEYNYQYVTRNPKYPIGFIVVKSTADVQIAVKCLLHLKYKFVVKCGGHSFEKYSYGDKNDWVIDLKYLDSVTVDEGTKIATVGAGIRFNALFEKLNELGNYGLPVGACTSVGISGYTLGGGFSLFSRKFGLMVDR</sequence>
<evidence type="ECO:0000256" key="4">
    <source>
        <dbReference type="ARBA" id="ARBA00022630"/>
    </source>
</evidence>
<dbReference type="PROSITE" id="PS51387">
    <property type="entry name" value="FAD_PCMH"/>
    <property type="match status" value="1"/>
</dbReference>
<dbReference type="STRING" id="299467.A0A443RRK0"/>
<feature type="domain" description="FAD-binding PCMH-type" evidence="9">
    <location>
        <begin position="53"/>
        <end position="177"/>
    </location>
</feature>
<keyword evidence="6" id="KW-0560">Oxidoreductase</keyword>
<organism evidence="10 11">
    <name type="scientific">Leptotrombidium deliense</name>
    <dbReference type="NCBI Taxonomy" id="299467"/>
    <lineage>
        <taxon>Eukaryota</taxon>
        <taxon>Metazoa</taxon>
        <taxon>Ecdysozoa</taxon>
        <taxon>Arthropoda</taxon>
        <taxon>Chelicerata</taxon>
        <taxon>Arachnida</taxon>
        <taxon>Acari</taxon>
        <taxon>Acariformes</taxon>
        <taxon>Trombidiformes</taxon>
        <taxon>Prostigmata</taxon>
        <taxon>Anystina</taxon>
        <taxon>Parasitengona</taxon>
        <taxon>Trombiculoidea</taxon>
        <taxon>Trombiculidae</taxon>
        <taxon>Leptotrombidium</taxon>
    </lineage>
</organism>
<dbReference type="Pfam" id="PF01565">
    <property type="entry name" value="FAD_binding_4"/>
    <property type="match status" value="1"/>
</dbReference>
<dbReference type="GO" id="GO:0005777">
    <property type="term" value="C:peroxisome"/>
    <property type="evidence" value="ECO:0007669"/>
    <property type="project" value="UniProtKB-SubCell"/>
</dbReference>
<dbReference type="InterPro" id="IPR006094">
    <property type="entry name" value="Oxid_FAD_bind_N"/>
</dbReference>
<keyword evidence="4" id="KW-0285">Flavoprotein</keyword>
<comment type="caution">
    <text evidence="10">The sequence shown here is derived from an EMBL/GenBank/DDBJ whole genome shotgun (WGS) entry which is preliminary data.</text>
</comment>